<organism evidence="1 2">
    <name type="scientific">Racocetra persica</name>
    <dbReference type="NCBI Taxonomy" id="160502"/>
    <lineage>
        <taxon>Eukaryota</taxon>
        <taxon>Fungi</taxon>
        <taxon>Fungi incertae sedis</taxon>
        <taxon>Mucoromycota</taxon>
        <taxon>Glomeromycotina</taxon>
        <taxon>Glomeromycetes</taxon>
        <taxon>Diversisporales</taxon>
        <taxon>Gigasporaceae</taxon>
        <taxon>Racocetra</taxon>
    </lineage>
</organism>
<name>A0ACA9S6F0_9GLOM</name>
<proteinExistence type="predicted"/>
<comment type="caution">
    <text evidence="1">The sequence shown here is derived from an EMBL/GenBank/DDBJ whole genome shotgun (WGS) entry which is preliminary data.</text>
</comment>
<feature type="non-terminal residue" evidence="1">
    <location>
        <position position="1"/>
    </location>
</feature>
<reference evidence="1" key="1">
    <citation type="submission" date="2021-06" db="EMBL/GenBank/DDBJ databases">
        <authorList>
            <person name="Kallberg Y."/>
            <person name="Tangrot J."/>
            <person name="Rosling A."/>
        </authorList>
    </citation>
    <scope>NUCLEOTIDE SEQUENCE</scope>
    <source>
        <strain evidence="1">MA461A</strain>
    </source>
</reference>
<keyword evidence="2" id="KW-1185">Reference proteome</keyword>
<evidence type="ECO:0000313" key="1">
    <source>
        <dbReference type="EMBL" id="CAG8827174.1"/>
    </source>
</evidence>
<gene>
    <name evidence="1" type="ORF">RPERSI_LOCUS26912</name>
</gene>
<dbReference type="EMBL" id="CAJVQC010093398">
    <property type="protein sequence ID" value="CAG8827174.1"/>
    <property type="molecule type" value="Genomic_DNA"/>
</dbReference>
<evidence type="ECO:0000313" key="2">
    <source>
        <dbReference type="Proteomes" id="UP000789920"/>
    </source>
</evidence>
<sequence>EVCKGGVVSELRKITDHVLSKAEANRTLASYYVDHKDEYMYLRCYNGIVVNGSDFFKNHALEWERSLKKCRKSDNLSMSESIKLLANIIFQRDVLGENSPIVDFLQLRAFVEKKSELLTPFFDEIEAAVGMENKNEDKRQELNRSLAYQCYLMCWNRNKPIPLWNLKDEKLKSKEFMWVDGVVVLMNLLYDRKKKQNLPSLYSFQELRKEMEDKDHRLSIFFNSIYDAANPFERSEKYLEKLDKRLALNVILSVTEMSIFLNSMRTAHEAIDAFVLAGVMITSRHMDRKKADIAELHDDLVDGYLNKN</sequence>
<dbReference type="Proteomes" id="UP000789920">
    <property type="component" value="Unassembled WGS sequence"/>
</dbReference>
<protein>
    <submittedName>
        <fullName evidence="1">30498_t:CDS:1</fullName>
    </submittedName>
</protein>
<accession>A0ACA9S6F0</accession>
<feature type="non-terminal residue" evidence="1">
    <location>
        <position position="308"/>
    </location>
</feature>